<feature type="region of interest" description="Disordered" evidence="1">
    <location>
        <begin position="62"/>
        <end position="89"/>
    </location>
</feature>
<evidence type="ECO:0000313" key="2">
    <source>
        <dbReference type="EMBL" id="AZA12613.1"/>
    </source>
</evidence>
<gene>
    <name evidence="2" type="ORF">CCHOA_00920</name>
</gene>
<keyword evidence="3" id="KW-1185">Reference proteome</keyword>
<accession>A0A3G6J4G4</accession>
<evidence type="ECO:0000313" key="3">
    <source>
        <dbReference type="Proteomes" id="UP000269019"/>
    </source>
</evidence>
<name>A0A3G6J4G4_9CORY</name>
<evidence type="ECO:0000256" key="1">
    <source>
        <dbReference type="SAM" id="MobiDB-lite"/>
    </source>
</evidence>
<dbReference type="EMBL" id="CP033896">
    <property type="protein sequence ID" value="AZA12613.1"/>
    <property type="molecule type" value="Genomic_DNA"/>
</dbReference>
<sequence>MLMSLPCELTAYPKQYRLASHGQVVRIRHVPAREFPFRRLHRAAIPSKFAFPASEIYAITTPSHHPRHSLNKATISPLSTPLAAASHPR</sequence>
<protein>
    <submittedName>
        <fullName evidence="2">Uncharacterized protein</fullName>
    </submittedName>
</protein>
<dbReference type="Proteomes" id="UP000269019">
    <property type="component" value="Chromosome"/>
</dbReference>
<dbReference type="KEGG" id="ccho:CCHOA_00920"/>
<organism evidence="2 3">
    <name type="scientific">Corynebacterium choanae</name>
    <dbReference type="NCBI Taxonomy" id="1862358"/>
    <lineage>
        <taxon>Bacteria</taxon>
        <taxon>Bacillati</taxon>
        <taxon>Actinomycetota</taxon>
        <taxon>Actinomycetes</taxon>
        <taxon>Mycobacteriales</taxon>
        <taxon>Corynebacteriaceae</taxon>
        <taxon>Corynebacterium</taxon>
    </lineage>
</organism>
<dbReference type="AlphaFoldDB" id="A0A3G6J4G4"/>
<proteinExistence type="predicted"/>
<reference evidence="2 3" key="1">
    <citation type="submission" date="2018-11" db="EMBL/GenBank/DDBJ databases">
        <authorList>
            <person name="Kleinhagauer T."/>
            <person name="Glaeser S.P."/>
            <person name="Spergser J."/>
            <person name="Ruckert C."/>
            <person name="Kaempfer P."/>
            <person name="Busse H.-J."/>
        </authorList>
    </citation>
    <scope>NUCLEOTIDE SEQUENCE [LARGE SCALE GENOMIC DNA]</scope>
    <source>
        <strain evidence="2 3">200CH</strain>
    </source>
</reference>